<evidence type="ECO:0000313" key="2">
    <source>
        <dbReference type="Proteomes" id="UP000554286"/>
    </source>
</evidence>
<dbReference type="RefSeq" id="WP_184047480.1">
    <property type="nucleotide sequence ID" value="NZ_JACIGK010000031.1"/>
</dbReference>
<dbReference type="Proteomes" id="UP000554286">
    <property type="component" value="Unassembled WGS sequence"/>
</dbReference>
<organism evidence="1 2">
    <name type="scientific">Roseospira visakhapatnamensis</name>
    <dbReference type="NCBI Taxonomy" id="390880"/>
    <lineage>
        <taxon>Bacteria</taxon>
        <taxon>Pseudomonadati</taxon>
        <taxon>Pseudomonadota</taxon>
        <taxon>Alphaproteobacteria</taxon>
        <taxon>Rhodospirillales</taxon>
        <taxon>Rhodospirillaceae</taxon>
        <taxon>Roseospira</taxon>
    </lineage>
</organism>
<evidence type="ECO:0000313" key="1">
    <source>
        <dbReference type="EMBL" id="MBB4267682.1"/>
    </source>
</evidence>
<sequence>MRTNTYIATLFPWNKPSRKVALANRLLETLGVRARLVEPLDSWHDMTNQDQRINIYHLVSQVLRAGVPGAFVELGCFVGETAAMIQTINQDEGQPPRPMHLYDSFAVPFYLDRPVRAVLEENFRARHLPVPEVHAGAFDETLPDALPDTIAFAHIDCGFGGDPDDHARVVRRCLEHVYPRLASGAALLLMDYAAPEIWPCVDVNPGVRRAADPFFADRPETVRILYAGEAAQGVVFKV</sequence>
<dbReference type="PANTHER" id="PTHR40036:SF1">
    <property type="entry name" value="MACROCIN O-METHYLTRANSFERASE"/>
    <property type="match status" value="1"/>
</dbReference>
<keyword evidence="1" id="KW-0489">Methyltransferase</keyword>
<dbReference type="GO" id="GO:0008168">
    <property type="term" value="F:methyltransferase activity"/>
    <property type="evidence" value="ECO:0007669"/>
    <property type="project" value="UniProtKB-KW"/>
</dbReference>
<accession>A0A7W6RFU9</accession>
<dbReference type="InterPro" id="IPR008884">
    <property type="entry name" value="TylF_MeTrfase"/>
</dbReference>
<reference evidence="1 2" key="1">
    <citation type="submission" date="2020-08" db="EMBL/GenBank/DDBJ databases">
        <title>Genome sequencing of Purple Non-Sulfur Bacteria from various extreme environments.</title>
        <authorList>
            <person name="Mayer M."/>
        </authorList>
    </citation>
    <scope>NUCLEOTIDE SEQUENCE [LARGE SCALE GENOMIC DNA]</scope>
    <source>
        <strain evidence="1 2">JA131</strain>
    </source>
</reference>
<keyword evidence="1" id="KW-0808">Transferase</keyword>
<proteinExistence type="predicted"/>
<dbReference type="PANTHER" id="PTHR40036">
    <property type="entry name" value="MACROCIN O-METHYLTRANSFERASE"/>
    <property type="match status" value="1"/>
</dbReference>
<name>A0A7W6RFU9_9PROT</name>
<protein>
    <submittedName>
        <fullName evidence="1">O-methyltransferase</fullName>
        <ecNumber evidence="1">2.1.1.-</ecNumber>
    </submittedName>
</protein>
<dbReference type="Pfam" id="PF05711">
    <property type="entry name" value="TylF"/>
    <property type="match status" value="1"/>
</dbReference>
<dbReference type="AlphaFoldDB" id="A0A7W6RFU9"/>
<dbReference type="EC" id="2.1.1.-" evidence="1"/>
<dbReference type="Gene3D" id="3.40.50.150">
    <property type="entry name" value="Vaccinia Virus protein VP39"/>
    <property type="match status" value="1"/>
</dbReference>
<comment type="caution">
    <text evidence="1">The sequence shown here is derived from an EMBL/GenBank/DDBJ whole genome shotgun (WGS) entry which is preliminary data.</text>
</comment>
<dbReference type="InterPro" id="IPR029063">
    <property type="entry name" value="SAM-dependent_MTases_sf"/>
</dbReference>
<keyword evidence="2" id="KW-1185">Reference proteome</keyword>
<dbReference type="GO" id="GO:0032259">
    <property type="term" value="P:methylation"/>
    <property type="evidence" value="ECO:0007669"/>
    <property type="project" value="UniProtKB-KW"/>
</dbReference>
<dbReference type="EMBL" id="JACIGK010000031">
    <property type="protein sequence ID" value="MBB4267682.1"/>
    <property type="molecule type" value="Genomic_DNA"/>
</dbReference>
<gene>
    <name evidence="1" type="ORF">GGD89_003329</name>
</gene>